<dbReference type="SUPFAM" id="SSF53335">
    <property type="entry name" value="S-adenosyl-L-methionine-dependent methyltransferases"/>
    <property type="match status" value="1"/>
</dbReference>
<keyword evidence="2" id="KW-0489">Methyltransferase</keyword>
<dbReference type="GO" id="GO:0032259">
    <property type="term" value="P:methylation"/>
    <property type="evidence" value="ECO:0007669"/>
    <property type="project" value="UniProtKB-KW"/>
</dbReference>
<keyword evidence="2" id="KW-0808">Transferase</keyword>
<evidence type="ECO:0000259" key="1">
    <source>
        <dbReference type="Pfam" id="PF08241"/>
    </source>
</evidence>
<dbReference type="OrthoDB" id="9804312at2"/>
<reference evidence="2 3" key="1">
    <citation type="submission" date="2015-12" db="EMBL/GenBank/DDBJ databases">
        <authorList>
            <person name="Shamseldin A."/>
            <person name="Moawad H."/>
            <person name="Abd El-Rahim W.M."/>
            <person name="Sadowsky M.J."/>
        </authorList>
    </citation>
    <scope>NUCLEOTIDE SEQUENCE [LARGE SCALE GENOMIC DNA]</scope>
    <source>
        <strain evidence="2 3">WF1</strain>
    </source>
</reference>
<dbReference type="Pfam" id="PF08241">
    <property type="entry name" value="Methyltransf_11"/>
    <property type="match status" value="1"/>
</dbReference>
<dbReference type="AlphaFoldDB" id="A0A1V8MAX4"/>
<dbReference type="CDD" id="cd02440">
    <property type="entry name" value="AdoMet_MTases"/>
    <property type="match status" value="1"/>
</dbReference>
<dbReference type="InterPro" id="IPR029063">
    <property type="entry name" value="SAM-dependent_MTases_sf"/>
</dbReference>
<feature type="domain" description="Methyltransferase type 11" evidence="1">
    <location>
        <begin position="51"/>
        <end position="143"/>
    </location>
</feature>
<dbReference type="EMBL" id="LPUF01000001">
    <property type="protein sequence ID" value="OQK18741.1"/>
    <property type="molecule type" value="Genomic_DNA"/>
</dbReference>
<protein>
    <submittedName>
        <fullName evidence="2">Methyltransferase</fullName>
    </submittedName>
</protein>
<dbReference type="GO" id="GO:0008757">
    <property type="term" value="F:S-adenosylmethionine-dependent methyltransferase activity"/>
    <property type="evidence" value="ECO:0007669"/>
    <property type="project" value="InterPro"/>
</dbReference>
<evidence type="ECO:0000313" key="3">
    <source>
        <dbReference type="Proteomes" id="UP000191980"/>
    </source>
</evidence>
<accession>A0A1V8MAX4</accession>
<sequence>MNRLTEIESITISHYDQNADSFWHGTKDHNVTQNYAAFLAPFPAGKILDILDFGCGPGRDVKYFQSLGHRTVGLDGSKMFCRMARQYTQCEILQQNFLKLTLAQLAFDGIFANASLFHVPSQELPRVLTELHAALRPGGILFLSNPRGNQEGWNGQRYGHYMQFQDSQAYLEGVGFEILDHYYRPPGKPVNEQPWLAIVSRKLI</sequence>
<organism evidence="2 3">
    <name type="scientific">Methyloprofundus sedimenti</name>
    <dbReference type="NCBI Taxonomy" id="1420851"/>
    <lineage>
        <taxon>Bacteria</taxon>
        <taxon>Pseudomonadati</taxon>
        <taxon>Pseudomonadota</taxon>
        <taxon>Gammaproteobacteria</taxon>
        <taxon>Methylococcales</taxon>
        <taxon>Methylococcaceae</taxon>
        <taxon>Methyloprofundus</taxon>
    </lineage>
</organism>
<name>A0A1V8MAX4_9GAMM</name>
<evidence type="ECO:0000313" key="2">
    <source>
        <dbReference type="EMBL" id="OQK18741.1"/>
    </source>
</evidence>
<dbReference type="PANTHER" id="PTHR43861">
    <property type="entry name" value="TRANS-ACONITATE 2-METHYLTRANSFERASE-RELATED"/>
    <property type="match status" value="1"/>
</dbReference>
<gene>
    <name evidence="2" type="ORF">AU255_10350</name>
</gene>
<comment type="caution">
    <text evidence="2">The sequence shown here is derived from an EMBL/GenBank/DDBJ whole genome shotgun (WGS) entry which is preliminary data.</text>
</comment>
<dbReference type="InterPro" id="IPR013216">
    <property type="entry name" value="Methyltransf_11"/>
</dbReference>
<dbReference type="PANTHER" id="PTHR43861:SF1">
    <property type="entry name" value="TRANS-ACONITATE 2-METHYLTRANSFERASE"/>
    <property type="match status" value="1"/>
</dbReference>
<dbReference type="Proteomes" id="UP000191980">
    <property type="component" value="Unassembled WGS sequence"/>
</dbReference>
<dbReference type="STRING" id="1420851.AU255_10350"/>
<dbReference type="Gene3D" id="3.40.50.150">
    <property type="entry name" value="Vaccinia Virus protein VP39"/>
    <property type="match status" value="1"/>
</dbReference>
<proteinExistence type="predicted"/>
<keyword evidence="3" id="KW-1185">Reference proteome</keyword>